<comment type="caution">
    <text evidence="2">The sequence shown here is derived from an EMBL/GenBank/DDBJ whole genome shotgun (WGS) entry which is preliminary data.</text>
</comment>
<evidence type="ECO:0000313" key="2">
    <source>
        <dbReference type="EMBL" id="KKL46665.1"/>
    </source>
</evidence>
<feature type="compositionally biased region" description="Acidic residues" evidence="1">
    <location>
        <begin position="46"/>
        <end position="60"/>
    </location>
</feature>
<name>A0A0F9EP08_9ZZZZ</name>
<reference evidence="2" key="1">
    <citation type="journal article" date="2015" name="Nature">
        <title>Complex archaea that bridge the gap between prokaryotes and eukaryotes.</title>
        <authorList>
            <person name="Spang A."/>
            <person name="Saw J.H."/>
            <person name="Jorgensen S.L."/>
            <person name="Zaremba-Niedzwiedzka K."/>
            <person name="Martijn J."/>
            <person name="Lind A.E."/>
            <person name="van Eijk R."/>
            <person name="Schleper C."/>
            <person name="Guy L."/>
            <person name="Ettema T.J."/>
        </authorList>
    </citation>
    <scope>NUCLEOTIDE SEQUENCE</scope>
</reference>
<proteinExistence type="predicted"/>
<gene>
    <name evidence="2" type="ORF">LCGC14_2343280</name>
</gene>
<dbReference type="AlphaFoldDB" id="A0A0F9EP08"/>
<accession>A0A0F9EP08</accession>
<sequence length="60" mass="6795">MNKPSVVEYIIELLDEAQSEGNISDDEYEKVSDWLDVARQCHGDGPDLDDDYNSNEEMTG</sequence>
<feature type="region of interest" description="Disordered" evidence="1">
    <location>
        <begin position="41"/>
        <end position="60"/>
    </location>
</feature>
<dbReference type="EMBL" id="LAZR01033944">
    <property type="protein sequence ID" value="KKL46665.1"/>
    <property type="molecule type" value="Genomic_DNA"/>
</dbReference>
<protein>
    <submittedName>
        <fullName evidence="2">Uncharacterized protein</fullName>
    </submittedName>
</protein>
<organism evidence="2">
    <name type="scientific">marine sediment metagenome</name>
    <dbReference type="NCBI Taxonomy" id="412755"/>
    <lineage>
        <taxon>unclassified sequences</taxon>
        <taxon>metagenomes</taxon>
        <taxon>ecological metagenomes</taxon>
    </lineage>
</organism>
<evidence type="ECO:0000256" key="1">
    <source>
        <dbReference type="SAM" id="MobiDB-lite"/>
    </source>
</evidence>